<evidence type="ECO:0000313" key="1">
    <source>
        <dbReference type="EMBL" id="GBM98649.1"/>
    </source>
</evidence>
<dbReference type="OrthoDB" id="8023395at2759"/>
<dbReference type="PANTHER" id="PTHR46409">
    <property type="entry name" value="HTH PSQ-TYPE DOMAIN-CONTAINING PROTEIN"/>
    <property type="match status" value="1"/>
</dbReference>
<protein>
    <submittedName>
        <fullName evidence="1">Uncharacterized protein</fullName>
    </submittedName>
</protein>
<dbReference type="AlphaFoldDB" id="A0A4Y2K9L8"/>
<sequence length="409" mass="46763">MYSLIQKPGSTYIAHVSPSSSSSNDITQSIISRLSELPISLEKPEVVGCDGTVTNTEWKNVVIHRLENRVERPLQWSICLLHFDELPFRHFFQHIDGQTAGPKSFSGPIGQQLICCEKVPVVHYEPIDCSNPDIDRNLLSKDQQYLLGISNAITLGPYPEDLQIGTFGPLSHSRWLTAANRVLRLYISSSDTSGNLKEIVGFILKSYMPVWFAMEKSKYFTDGPKHVFQAIQTSRHLSDELLQVVDPVIQRNAFFEDTENVLLEMLVDEREHIRELVYRRILKARQTVPKKKTVRNFVPPKINFQASDYIKIINCNFCVVYPPPMLRDLSEDDIKSLINSDTMPIREIQKFPCHTQSVERCVKLVTESSNKVCGHEARDGYIRATLKSRSVMPNFFKKSDFKCVVDIKK</sequence>
<gene>
    <name evidence="1" type="ORF">AVEN_273129_1</name>
</gene>
<keyword evidence="2" id="KW-1185">Reference proteome</keyword>
<dbReference type="EMBL" id="BGPR01004343">
    <property type="protein sequence ID" value="GBM98649.1"/>
    <property type="molecule type" value="Genomic_DNA"/>
</dbReference>
<name>A0A4Y2K9L8_ARAVE</name>
<proteinExistence type="predicted"/>
<reference evidence="1 2" key="1">
    <citation type="journal article" date="2019" name="Sci. Rep.">
        <title>Orb-weaving spider Araneus ventricosus genome elucidates the spidroin gene catalogue.</title>
        <authorList>
            <person name="Kono N."/>
            <person name="Nakamura H."/>
            <person name="Ohtoshi R."/>
            <person name="Moran D.A.P."/>
            <person name="Shinohara A."/>
            <person name="Yoshida Y."/>
            <person name="Fujiwara M."/>
            <person name="Mori M."/>
            <person name="Tomita M."/>
            <person name="Arakawa K."/>
        </authorList>
    </citation>
    <scope>NUCLEOTIDE SEQUENCE [LARGE SCALE GENOMIC DNA]</scope>
</reference>
<organism evidence="1 2">
    <name type="scientific">Araneus ventricosus</name>
    <name type="common">Orbweaver spider</name>
    <name type="synonym">Epeira ventricosa</name>
    <dbReference type="NCBI Taxonomy" id="182803"/>
    <lineage>
        <taxon>Eukaryota</taxon>
        <taxon>Metazoa</taxon>
        <taxon>Ecdysozoa</taxon>
        <taxon>Arthropoda</taxon>
        <taxon>Chelicerata</taxon>
        <taxon>Arachnida</taxon>
        <taxon>Araneae</taxon>
        <taxon>Araneomorphae</taxon>
        <taxon>Entelegynae</taxon>
        <taxon>Araneoidea</taxon>
        <taxon>Araneidae</taxon>
        <taxon>Araneus</taxon>
    </lineage>
</organism>
<dbReference type="PANTHER" id="PTHR46409:SF1">
    <property type="entry name" value="HTH PSQ-TYPE DOMAIN-CONTAINING PROTEIN"/>
    <property type="match status" value="1"/>
</dbReference>
<accession>A0A4Y2K9L8</accession>
<evidence type="ECO:0000313" key="2">
    <source>
        <dbReference type="Proteomes" id="UP000499080"/>
    </source>
</evidence>
<comment type="caution">
    <text evidence="1">The sequence shown here is derived from an EMBL/GenBank/DDBJ whole genome shotgun (WGS) entry which is preliminary data.</text>
</comment>
<dbReference type="Proteomes" id="UP000499080">
    <property type="component" value="Unassembled WGS sequence"/>
</dbReference>